<keyword evidence="12" id="KW-0375">Hydrogen ion transport</keyword>
<comment type="catalytic activity">
    <reaction evidence="12">
        <text>ATP + H2O + 4 H(+)(in) = ADP + phosphate + 5 H(+)(out)</text>
        <dbReference type="Rhea" id="RHEA:57720"/>
        <dbReference type="ChEBI" id="CHEBI:15377"/>
        <dbReference type="ChEBI" id="CHEBI:15378"/>
        <dbReference type="ChEBI" id="CHEBI:30616"/>
        <dbReference type="ChEBI" id="CHEBI:43474"/>
        <dbReference type="ChEBI" id="CHEBI:456216"/>
        <dbReference type="EC" id="7.1.2.2"/>
    </reaction>
</comment>
<evidence type="ECO:0000256" key="7">
    <source>
        <dbReference type="ARBA" id="ARBA00022967"/>
    </source>
</evidence>
<comment type="subcellular location">
    <subcellularLocation>
        <location evidence="12">Cell membrane</location>
        <topology evidence="12">Peripheral membrane protein</topology>
    </subcellularLocation>
    <subcellularLocation>
        <location evidence="1">Membrane</location>
        <topology evidence="1">Peripheral membrane protein</topology>
    </subcellularLocation>
</comment>
<comment type="similarity">
    <text evidence="2 12">Belongs to the ATPase alpha/beta chains family.</text>
</comment>
<dbReference type="Pfam" id="PF02874">
    <property type="entry name" value="ATP-synt_ab_N"/>
    <property type="match status" value="1"/>
</dbReference>
<dbReference type="GO" id="GO:0046933">
    <property type="term" value="F:proton-transporting ATP synthase activity, rotational mechanism"/>
    <property type="evidence" value="ECO:0007669"/>
    <property type="project" value="UniProtKB-UniRule"/>
</dbReference>
<dbReference type="EC" id="7.1.2.2" evidence="12"/>
<dbReference type="FunFam" id="2.40.30.20:FF:000001">
    <property type="entry name" value="ATP synthase subunit alpha"/>
    <property type="match status" value="1"/>
</dbReference>
<organism evidence="16 17">
    <name type="scientific">Thermacetogenium phaeum</name>
    <dbReference type="NCBI Taxonomy" id="85874"/>
    <lineage>
        <taxon>Bacteria</taxon>
        <taxon>Bacillati</taxon>
        <taxon>Bacillota</taxon>
        <taxon>Clostridia</taxon>
        <taxon>Thermoanaerobacterales</taxon>
        <taxon>Thermoanaerobacteraceae</taxon>
        <taxon>Thermacetogenium</taxon>
    </lineage>
</organism>
<dbReference type="NCBIfam" id="NF009884">
    <property type="entry name" value="PRK13343.1"/>
    <property type="match status" value="1"/>
</dbReference>
<name>A0A117LBI9_9THEO</name>
<dbReference type="SUPFAM" id="SSF52540">
    <property type="entry name" value="P-loop containing nucleoside triphosphate hydrolases"/>
    <property type="match status" value="1"/>
</dbReference>
<dbReference type="PANTHER" id="PTHR48082">
    <property type="entry name" value="ATP SYNTHASE SUBUNIT ALPHA, MITOCHONDRIAL"/>
    <property type="match status" value="1"/>
</dbReference>
<evidence type="ECO:0000256" key="2">
    <source>
        <dbReference type="ARBA" id="ARBA00008936"/>
    </source>
</evidence>
<dbReference type="InterPro" id="IPR005294">
    <property type="entry name" value="ATP_synth_F1_asu"/>
</dbReference>
<dbReference type="InterPro" id="IPR004100">
    <property type="entry name" value="ATPase_F1/V1/A1_a/bsu_N"/>
</dbReference>
<keyword evidence="9 12" id="KW-0472">Membrane</keyword>
<dbReference type="GO" id="GO:0005524">
    <property type="term" value="F:ATP binding"/>
    <property type="evidence" value="ECO:0007669"/>
    <property type="project" value="UniProtKB-UniRule"/>
</dbReference>
<evidence type="ECO:0000256" key="8">
    <source>
        <dbReference type="ARBA" id="ARBA00023065"/>
    </source>
</evidence>
<dbReference type="CDD" id="cd18113">
    <property type="entry name" value="ATP-synt_F1_alpha_C"/>
    <property type="match status" value="1"/>
</dbReference>
<dbReference type="Pfam" id="PF00006">
    <property type="entry name" value="ATP-synt_ab"/>
    <property type="match status" value="1"/>
</dbReference>
<keyword evidence="3 12" id="KW-0813">Transport</keyword>
<comment type="function">
    <text evidence="12">Produces ATP from ADP in the presence of a proton gradient across the membrane. The alpha chain is a regulatory subunit.</text>
</comment>
<gene>
    <name evidence="12" type="primary">atpA</name>
    <name evidence="16" type="ORF">XD66_0640</name>
</gene>
<evidence type="ECO:0000259" key="14">
    <source>
        <dbReference type="Pfam" id="PF00306"/>
    </source>
</evidence>
<evidence type="ECO:0000256" key="12">
    <source>
        <dbReference type="HAMAP-Rule" id="MF_01346"/>
    </source>
</evidence>
<dbReference type="Proteomes" id="UP000053326">
    <property type="component" value="Unassembled WGS sequence"/>
</dbReference>
<comment type="caution">
    <text evidence="16">The sequence shown here is derived from an EMBL/GenBank/DDBJ whole genome shotgun (WGS) entry which is preliminary data.</text>
</comment>
<dbReference type="FunFam" id="1.20.150.20:FF:000001">
    <property type="entry name" value="ATP synthase subunit alpha"/>
    <property type="match status" value="1"/>
</dbReference>
<evidence type="ECO:0000256" key="4">
    <source>
        <dbReference type="ARBA" id="ARBA00022475"/>
    </source>
</evidence>
<dbReference type="InterPro" id="IPR023366">
    <property type="entry name" value="ATP_synth_asu-like_sf"/>
</dbReference>
<feature type="domain" description="ATPase F1/V1/A1 complex alpha/beta subunit nucleotide-binding" evidence="13">
    <location>
        <begin position="149"/>
        <end position="365"/>
    </location>
</feature>
<dbReference type="InterPro" id="IPR033732">
    <property type="entry name" value="ATP_synth_F1_a_nt-bd_dom"/>
</dbReference>
<evidence type="ECO:0000256" key="9">
    <source>
        <dbReference type="ARBA" id="ARBA00023136"/>
    </source>
</evidence>
<evidence type="ECO:0000259" key="13">
    <source>
        <dbReference type="Pfam" id="PF00006"/>
    </source>
</evidence>
<protein>
    <recommendedName>
        <fullName evidence="12">ATP synthase subunit alpha</fullName>
        <ecNumber evidence="12">7.1.2.2</ecNumber>
    </recommendedName>
    <alternativeName>
        <fullName evidence="12">ATP synthase F1 sector subunit alpha</fullName>
    </alternativeName>
    <alternativeName>
        <fullName evidence="12">F-ATPase subunit alpha</fullName>
    </alternativeName>
</protein>
<dbReference type="GO" id="GO:0005886">
    <property type="term" value="C:plasma membrane"/>
    <property type="evidence" value="ECO:0007669"/>
    <property type="project" value="UniProtKB-SubCell"/>
</dbReference>
<evidence type="ECO:0000256" key="10">
    <source>
        <dbReference type="ARBA" id="ARBA00023196"/>
    </source>
</evidence>
<dbReference type="AlphaFoldDB" id="A0A117LBI9"/>
<sequence length="511" mass="56095">MGIRAEEISSLIKTQIERYQSEIEVADVGSVIQVGDGIARVYGLERAMAGELLEFPGGIYGMVLNLEEDNIGVVLLGPYEHIKEGDIVKSTGRIVEVPVGEALIGRVVNALGQPLDGKGPIETERFRPVEFLAPGVVKRQPVKVPLQTGLKAVDSMIPIGRGQRELIIGDRQTGKTALVVDTIINQKGQDVICIYVAIGQKASTVAGVIEKFQETGAMDYTIVVVATASDPAPLLYLAPYAGCAMGEEFMYNHHRDVLVVYDDLSKHAVSYRELSLLLRRPPGREAYPGDVFYLHSRLLERAAKLSDEMGGGSLTALPIIETQAGDVSAYIPTNVISITDGQIYLEPDLFYAGIRPAINVGISVSRVGGSAQIKAMRQVAGRLRLDLAQYRELAAFAQFGSDLDKATQARLARGERMTELLKQGQYVPMPVEEQVIVIYAGVNGFLDGLPVESIQEWEKEFLRFMRSNHPEILAEIREKKELSDELMDRMNKVIKDFTDEFGAAFSIQRTA</sequence>
<evidence type="ECO:0000313" key="16">
    <source>
        <dbReference type="EMBL" id="KUK36651.1"/>
    </source>
</evidence>
<dbReference type="Gene3D" id="3.40.50.300">
    <property type="entry name" value="P-loop containing nucleotide triphosphate hydrolases"/>
    <property type="match status" value="1"/>
</dbReference>
<dbReference type="GO" id="GO:0045259">
    <property type="term" value="C:proton-transporting ATP synthase complex"/>
    <property type="evidence" value="ECO:0007669"/>
    <property type="project" value="UniProtKB-KW"/>
</dbReference>
<evidence type="ECO:0000256" key="3">
    <source>
        <dbReference type="ARBA" id="ARBA00022448"/>
    </source>
</evidence>
<dbReference type="EMBL" id="LGFO01000061">
    <property type="protein sequence ID" value="KUK36651.1"/>
    <property type="molecule type" value="Genomic_DNA"/>
</dbReference>
<dbReference type="CDD" id="cd18116">
    <property type="entry name" value="ATP-synt_F1_alpha_N"/>
    <property type="match status" value="1"/>
</dbReference>
<reference evidence="17" key="1">
    <citation type="journal article" date="2015" name="MBio">
        <title>Genome-Resolved Metagenomic Analysis Reveals Roles for Candidate Phyla and Other Microbial Community Members in Biogeochemical Transformations in Oil Reservoirs.</title>
        <authorList>
            <person name="Hu P."/>
            <person name="Tom L."/>
            <person name="Singh A."/>
            <person name="Thomas B.C."/>
            <person name="Baker B.J."/>
            <person name="Piceno Y.M."/>
            <person name="Andersen G.L."/>
            <person name="Banfield J.F."/>
        </authorList>
    </citation>
    <scope>NUCLEOTIDE SEQUENCE [LARGE SCALE GENOMIC DNA]</scope>
</reference>
<accession>A0A117LBI9</accession>
<dbReference type="Pfam" id="PF00306">
    <property type="entry name" value="ATP-synt_ab_C"/>
    <property type="match status" value="1"/>
</dbReference>
<evidence type="ECO:0000256" key="11">
    <source>
        <dbReference type="ARBA" id="ARBA00023310"/>
    </source>
</evidence>
<keyword evidence="5 12" id="KW-0547">Nucleotide-binding</keyword>
<proteinExistence type="inferred from homology"/>
<dbReference type="SUPFAM" id="SSF50615">
    <property type="entry name" value="N-terminal domain of alpha and beta subunits of F1 ATP synthase"/>
    <property type="match status" value="1"/>
</dbReference>
<keyword evidence="6 12" id="KW-0067">ATP-binding</keyword>
<feature type="site" description="Required for activity" evidence="12">
    <location>
        <position position="363"/>
    </location>
</feature>
<dbReference type="InterPro" id="IPR020003">
    <property type="entry name" value="ATPase_a/bsu_AS"/>
</dbReference>
<keyword evidence="4 12" id="KW-1003">Cell membrane</keyword>
<dbReference type="InterPro" id="IPR000194">
    <property type="entry name" value="ATPase_F1/V1/A1_a/bsu_nucl-bd"/>
</dbReference>
<dbReference type="NCBIfam" id="TIGR00962">
    <property type="entry name" value="atpA"/>
    <property type="match status" value="1"/>
</dbReference>
<feature type="domain" description="ATP synthase alpha subunit C-terminal" evidence="14">
    <location>
        <begin position="372"/>
        <end position="497"/>
    </location>
</feature>
<dbReference type="PROSITE" id="PS00152">
    <property type="entry name" value="ATPASE_ALPHA_BETA"/>
    <property type="match status" value="1"/>
</dbReference>
<dbReference type="SUPFAM" id="SSF47917">
    <property type="entry name" value="C-terminal domain of alpha and beta subunits of F1 ATP synthase"/>
    <property type="match status" value="1"/>
</dbReference>
<keyword evidence="7 12" id="KW-1278">Translocase</keyword>
<dbReference type="InterPro" id="IPR038376">
    <property type="entry name" value="ATP_synth_asu_C_sf"/>
</dbReference>
<keyword evidence="11 12" id="KW-0066">ATP synthesis</keyword>
<dbReference type="PIRSF" id="PIRSF039088">
    <property type="entry name" value="F_ATPase_subunit_alpha"/>
    <property type="match status" value="1"/>
</dbReference>
<evidence type="ECO:0000256" key="5">
    <source>
        <dbReference type="ARBA" id="ARBA00022741"/>
    </source>
</evidence>
<dbReference type="Gene3D" id="1.20.150.20">
    <property type="entry name" value="ATP synthase alpha/beta chain, C-terminal domain"/>
    <property type="match status" value="1"/>
</dbReference>
<evidence type="ECO:0000256" key="1">
    <source>
        <dbReference type="ARBA" id="ARBA00004170"/>
    </source>
</evidence>
<evidence type="ECO:0000259" key="15">
    <source>
        <dbReference type="Pfam" id="PF02874"/>
    </source>
</evidence>
<dbReference type="PATRIC" id="fig|85874.4.peg.1800"/>
<feature type="binding site" evidence="12">
    <location>
        <begin position="169"/>
        <end position="176"/>
    </location>
    <ligand>
        <name>ATP</name>
        <dbReference type="ChEBI" id="CHEBI:30616"/>
    </ligand>
</feature>
<dbReference type="HAMAP" id="MF_01346">
    <property type="entry name" value="ATP_synth_alpha_bact"/>
    <property type="match status" value="1"/>
</dbReference>
<keyword evidence="10 12" id="KW-0139">CF(1)</keyword>
<evidence type="ECO:0000313" key="17">
    <source>
        <dbReference type="Proteomes" id="UP000053326"/>
    </source>
</evidence>
<dbReference type="PANTHER" id="PTHR48082:SF2">
    <property type="entry name" value="ATP SYNTHASE SUBUNIT ALPHA, MITOCHONDRIAL"/>
    <property type="match status" value="1"/>
</dbReference>
<feature type="domain" description="ATPase F1/V1/A1 complex alpha/beta subunit N-terminal" evidence="15">
    <location>
        <begin position="25"/>
        <end position="92"/>
    </location>
</feature>
<dbReference type="GO" id="GO:0043531">
    <property type="term" value="F:ADP binding"/>
    <property type="evidence" value="ECO:0007669"/>
    <property type="project" value="TreeGrafter"/>
</dbReference>
<dbReference type="InterPro" id="IPR000793">
    <property type="entry name" value="ATP_synth_asu_C"/>
</dbReference>
<dbReference type="FunFam" id="3.40.50.300:FF:000002">
    <property type="entry name" value="ATP synthase subunit alpha"/>
    <property type="match status" value="1"/>
</dbReference>
<dbReference type="InterPro" id="IPR036121">
    <property type="entry name" value="ATPase_F1/V1/A1_a/bsu_N_sf"/>
</dbReference>
<keyword evidence="8 12" id="KW-0406">Ion transport</keyword>
<dbReference type="Gene3D" id="2.40.30.20">
    <property type="match status" value="1"/>
</dbReference>
<dbReference type="InterPro" id="IPR027417">
    <property type="entry name" value="P-loop_NTPase"/>
</dbReference>
<evidence type="ECO:0000256" key="6">
    <source>
        <dbReference type="ARBA" id="ARBA00022840"/>
    </source>
</evidence>
<dbReference type="CDD" id="cd01132">
    <property type="entry name" value="F1-ATPase_alpha_CD"/>
    <property type="match status" value="1"/>
</dbReference>